<dbReference type="HOGENOM" id="CLU_000526_5_0_1"/>
<dbReference type="EMBL" id="GL379845">
    <property type="protein sequence ID" value="EGT53986.1"/>
    <property type="molecule type" value="Genomic_DNA"/>
</dbReference>
<dbReference type="Proteomes" id="UP000008068">
    <property type="component" value="Unassembled WGS sequence"/>
</dbReference>
<dbReference type="Pfam" id="PF17921">
    <property type="entry name" value="Integrase_H2C2"/>
    <property type="match status" value="1"/>
</dbReference>
<feature type="compositionally biased region" description="Polar residues" evidence="7">
    <location>
        <begin position="1567"/>
        <end position="1592"/>
    </location>
</feature>
<dbReference type="InterPro" id="IPR040676">
    <property type="entry name" value="DUF5641"/>
</dbReference>
<feature type="compositionally biased region" description="Polar residues" evidence="7">
    <location>
        <begin position="1699"/>
        <end position="1718"/>
    </location>
</feature>
<dbReference type="InterPro" id="IPR000477">
    <property type="entry name" value="RT_dom"/>
</dbReference>
<reference evidence="10" key="1">
    <citation type="submission" date="2011-07" db="EMBL/GenBank/DDBJ databases">
        <authorList>
            <consortium name="Caenorhabditis brenneri Sequencing and Analysis Consortium"/>
            <person name="Wilson R.K."/>
        </authorList>
    </citation>
    <scope>NUCLEOTIDE SEQUENCE [LARGE SCALE GENOMIC DNA]</scope>
    <source>
        <strain evidence="10">PB2801</strain>
    </source>
</reference>
<dbReference type="STRING" id="135651.G0N6S7"/>
<dbReference type="InterPro" id="IPR041588">
    <property type="entry name" value="Integrase_H2C2"/>
</dbReference>
<dbReference type="InterPro" id="IPR001969">
    <property type="entry name" value="Aspartic_peptidase_AS"/>
</dbReference>
<dbReference type="GO" id="GO:0004190">
    <property type="term" value="F:aspartic-type endopeptidase activity"/>
    <property type="evidence" value="ECO:0007669"/>
    <property type="project" value="InterPro"/>
</dbReference>
<dbReference type="PANTHER" id="PTHR47331:SF1">
    <property type="entry name" value="GAG-LIKE PROTEIN"/>
    <property type="match status" value="1"/>
</dbReference>
<accession>G0N6S7</accession>
<dbReference type="InterPro" id="IPR043502">
    <property type="entry name" value="DNA/RNA_pol_sf"/>
</dbReference>
<dbReference type="SUPFAM" id="SSF56672">
    <property type="entry name" value="DNA/RNA polymerases"/>
    <property type="match status" value="1"/>
</dbReference>
<keyword evidence="3" id="KW-0540">Nuclease</keyword>
<evidence type="ECO:0000313" key="10">
    <source>
        <dbReference type="Proteomes" id="UP000008068"/>
    </source>
</evidence>
<feature type="region of interest" description="Disordered" evidence="7">
    <location>
        <begin position="1515"/>
        <end position="1536"/>
    </location>
</feature>
<evidence type="ECO:0000256" key="5">
    <source>
        <dbReference type="ARBA" id="ARBA00022801"/>
    </source>
</evidence>
<feature type="domain" description="Integrase catalytic" evidence="8">
    <location>
        <begin position="1191"/>
        <end position="1380"/>
    </location>
</feature>
<dbReference type="SUPFAM" id="SSF50630">
    <property type="entry name" value="Acid proteases"/>
    <property type="match status" value="1"/>
</dbReference>
<feature type="compositionally biased region" description="Polar residues" evidence="7">
    <location>
        <begin position="1744"/>
        <end position="1753"/>
    </location>
</feature>
<name>G0N6S7_CAEBE</name>
<feature type="compositionally biased region" description="Low complexity" evidence="7">
    <location>
        <begin position="1764"/>
        <end position="1775"/>
    </location>
</feature>
<feature type="compositionally biased region" description="Polar residues" evidence="7">
    <location>
        <begin position="1671"/>
        <end position="1681"/>
    </location>
</feature>
<dbReference type="Gene3D" id="3.30.70.270">
    <property type="match status" value="1"/>
</dbReference>
<protein>
    <recommendedName>
        <fullName evidence="8">Integrase catalytic domain-containing protein</fullName>
    </recommendedName>
</protein>
<dbReference type="GO" id="GO:0015074">
    <property type="term" value="P:DNA integration"/>
    <property type="evidence" value="ECO:0007669"/>
    <property type="project" value="InterPro"/>
</dbReference>
<feature type="region of interest" description="Disordered" evidence="7">
    <location>
        <begin position="1609"/>
        <end position="1640"/>
    </location>
</feature>
<dbReference type="OMA" id="NEWRESC"/>
<feature type="region of interest" description="Disordered" evidence="7">
    <location>
        <begin position="1659"/>
        <end position="1783"/>
    </location>
</feature>
<evidence type="ECO:0000256" key="7">
    <source>
        <dbReference type="SAM" id="MobiDB-lite"/>
    </source>
</evidence>
<dbReference type="GO" id="GO:0042575">
    <property type="term" value="C:DNA polymerase complex"/>
    <property type="evidence" value="ECO:0007669"/>
    <property type="project" value="UniProtKB-ARBA"/>
</dbReference>
<evidence type="ECO:0000313" key="9">
    <source>
        <dbReference type="EMBL" id="EGT53986.1"/>
    </source>
</evidence>
<dbReference type="OrthoDB" id="5920214at2759"/>
<evidence type="ECO:0000256" key="2">
    <source>
        <dbReference type="ARBA" id="ARBA00022695"/>
    </source>
</evidence>
<gene>
    <name evidence="9" type="ORF">CAEBREN_02974</name>
</gene>
<dbReference type="InterPro" id="IPR012337">
    <property type="entry name" value="RNaseH-like_sf"/>
</dbReference>
<dbReference type="GO" id="GO:0003676">
    <property type="term" value="F:nucleic acid binding"/>
    <property type="evidence" value="ECO:0007669"/>
    <property type="project" value="InterPro"/>
</dbReference>
<dbReference type="PROSITE" id="PS00141">
    <property type="entry name" value="ASP_PROTEASE"/>
    <property type="match status" value="1"/>
</dbReference>
<dbReference type="InterPro" id="IPR001584">
    <property type="entry name" value="Integrase_cat-core"/>
</dbReference>
<dbReference type="InterPro" id="IPR036397">
    <property type="entry name" value="RNaseH_sf"/>
</dbReference>
<feature type="region of interest" description="Disordered" evidence="7">
    <location>
        <begin position="1555"/>
        <end position="1594"/>
    </location>
</feature>
<dbReference type="InterPro" id="IPR043128">
    <property type="entry name" value="Rev_trsase/Diguanyl_cyclase"/>
</dbReference>
<keyword evidence="6" id="KW-0695">RNA-directed DNA polymerase</keyword>
<evidence type="ECO:0000256" key="4">
    <source>
        <dbReference type="ARBA" id="ARBA00022759"/>
    </source>
</evidence>
<feature type="compositionally biased region" description="Basic residues" evidence="7">
    <location>
        <begin position="1731"/>
        <end position="1742"/>
    </location>
</feature>
<keyword evidence="4" id="KW-0255">Endonuclease</keyword>
<evidence type="ECO:0000259" key="8">
    <source>
        <dbReference type="PROSITE" id="PS50994"/>
    </source>
</evidence>
<dbReference type="Gene3D" id="2.40.70.10">
    <property type="entry name" value="Acid Proteases"/>
    <property type="match status" value="1"/>
</dbReference>
<dbReference type="InParanoid" id="G0N6S7"/>
<dbReference type="InterPro" id="IPR021109">
    <property type="entry name" value="Peptidase_aspartic_dom_sf"/>
</dbReference>
<dbReference type="SUPFAM" id="SSF53098">
    <property type="entry name" value="Ribonuclease H-like"/>
    <property type="match status" value="1"/>
</dbReference>
<sequence length="1898" mass="212188">MLLKIVRAKPLAPIAKENITRVVASSKNFIATSITIQQTLQDQCSEHFFVAPREPTNKRLRADTGPSKARVSPPAALPTATQPIGSSDPIPTGAPEVTSSNFTGPAPESHLGKSDISCTGKLESFLSSLQTETLFNASLLNAPAKTSHLPFVALRTTDGKILLALVDSGASLSVLSHDSADRIGLKTLATKELTIAGYSNTTTEKSNIYQVSFKTLEKPFKMFIAGAPRLPDTKYDVPPLETSDIRFLRDNKIDFEQLSIDRLYNNQPIDMILGNDLLSRLLGRSRRVLLPSERYIEMTPFAPIIYPPPRASVTATSGSQEDEMEAFVIEGFINMLQTPEKKSNDQMGTLINEISQLWKLENLGIEEPGPIENGKKASKDLVAEFEKNITYDEDGNLLVALPWNGKQARLASNRGIAGRRLEQLILTLKKGKNLLKDYDEIIQTQLRTGIIEIVTDEMDGGPTYYIPHRVVVKLASLTTKLRIVLDASSKKSGEYSLNDCLEPGPSMLVDLLDILIRSRLSDYLVVADIEKAFHQVRMTPGDRNCTRFLWLKDISKPATRNNIVEYRFTRIPFGMTCSPFLLAATINHYLNEMNNEIGERIRQNLYVDNVMLTTNKKEEIQDLRIKSRAAFTSMGMNLREFITNRLDEMAKFPSDEVATETIIKLLGYQWDTVGDSFTIKLAQLLEDHPTKRQCASRMAETFDPLGLLAPLLVQFKLFLQDLWIDGLQWKDKIPKDLLPRWEIIRKQFSEVSISIPRMLRPRGDYERVHFIVFSDASKDTYACATYLLYEYAHGPPKIGLLAAKSKVKPAASTTLTIPRLELLAIEIGSRIAESAIAAMGNETPSTIRFFSDSMVALYWILRFEQMKCWVNNRVTGIHEVCGRMKERSITSSFHHCPTDLNPADLATRGMSASELKDSSLWFSGPKFLMEPPSKWPCRLEGDVTSPTEFRELISSEIAESKKKNKKSTEQLVVDREPELKVLTDALTGMCMTAQADEKYRSFVPYRRSNSLSKVISMTHSTLRCLTKMFKNHVWEGDIMKKFTASQGPLSLPTVALQRRAVARHLVMLEHYKEAESLGLTFPAKLDPVIGSDGIWRHHRRVPSPVLENEAHHLILVHKKHPLARLLMVETHEKNAHAPVNYLVAALRSRFWIQAASQLADSVVKTCVNCQKAKNKAFPYPFSRKLPRFRTTPSTPFQHVGLDYLGPLEFIRDDGYKVGKAYCLVYTCLVTRAAHLELLPDASTETYIQGLINIFSRRGVPHSIYSDNAATFTLGARIISDNIRLYAPSQSMICFLAHHQIEFRHITPLAPWQGGIYERIVGVVKHQMRKEIGRSTKSFFVLSHVLTRIENMINSRPLTPNPREIDDLPALRPIDFIIPTVLIDIPTERERSNSTSEFDPTCNTTLTERRTLLHLAGVDEVLERLWDIWSSAYLAFLRENIHKDGRASSVTPRVGQIVLIYTEKLARHNWPLGRIETLQKSHDGLIRSATIRCRGKIYKRPINHLIPIEIEGCETFGDSDDSESRDPQNYLIPPDAPAIASFPISSKRLYQKDTVKSSDKLEEFGQSDPPTSTKNKSINDLSHTNHSTLSDQHASVDDLSSMDACLMSSGRKLNDDNNTPLSNEKAGLMSSGHQPFNSNHASRNRLAANDDLSSKEACLMSSGRKPLDDVTSPLSDNSMTRKFTNDRAMPVPEAAGLMSSGRQLKLQSSNSTLKNNAENSVIPVGMNEPRLSGRHPTAHHKVSRTGENSKSSKGFSRREPSRIASSLVNNNSVSSVPGPLIEVNTDDVVNEAKDSTSEAGLMSSGRQPEVLPTHARLMPPGRKHGGVNQAGLMSSGRQPNNNEDHNSIDEAFARLPANRLRPYQARKAKTRIKHYAHVVDSGGPQIPQSVVNLQGPLSL</sequence>
<dbReference type="eggNOG" id="KOG0017">
    <property type="taxonomic scope" value="Eukaryota"/>
</dbReference>
<proteinExistence type="predicted"/>
<dbReference type="GO" id="GO:0006508">
    <property type="term" value="P:proteolysis"/>
    <property type="evidence" value="ECO:0007669"/>
    <property type="project" value="InterPro"/>
</dbReference>
<keyword evidence="5" id="KW-0378">Hydrolase</keyword>
<dbReference type="Gene3D" id="3.30.420.10">
    <property type="entry name" value="Ribonuclease H-like superfamily/Ribonuclease H"/>
    <property type="match status" value="1"/>
</dbReference>
<dbReference type="Pfam" id="PF05380">
    <property type="entry name" value="Peptidase_A17"/>
    <property type="match status" value="1"/>
</dbReference>
<dbReference type="Gene3D" id="3.10.10.10">
    <property type="entry name" value="HIV Type 1 Reverse Transcriptase, subunit A, domain 1"/>
    <property type="match status" value="1"/>
</dbReference>
<dbReference type="GO" id="GO:0003964">
    <property type="term" value="F:RNA-directed DNA polymerase activity"/>
    <property type="evidence" value="ECO:0007669"/>
    <property type="project" value="UniProtKB-KW"/>
</dbReference>
<feature type="compositionally biased region" description="Polar residues" evidence="7">
    <location>
        <begin position="1630"/>
        <end position="1640"/>
    </location>
</feature>
<dbReference type="Pfam" id="PF00078">
    <property type="entry name" value="RVT_1"/>
    <property type="match status" value="1"/>
</dbReference>
<dbReference type="PANTHER" id="PTHR47331">
    <property type="entry name" value="PHD-TYPE DOMAIN-CONTAINING PROTEIN"/>
    <property type="match status" value="1"/>
</dbReference>
<evidence type="ECO:0000256" key="6">
    <source>
        <dbReference type="ARBA" id="ARBA00022918"/>
    </source>
</evidence>
<dbReference type="PROSITE" id="PS50994">
    <property type="entry name" value="INTEGRASE"/>
    <property type="match status" value="1"/>
</dbReference>
<keyword evidence="10" id="KW-1185">Reference proteome</keyword>
<evidence type="ECO:0000256" key="3">
    <source>
        <dbReference type="ARBA" id="ARBA00022722"/>
    </source>
</evidence>
<feature type="region of interest" description="Disordered" evidence="7">
    <location>
        <begin position="55"/>
        <end position="110"/>
    </location>
</feature>
<organism evidence="10">
    <name type="scientific">Caenorhabditis brenneri</name>
    <name type="common">Nematode worm</name>
    <dbReference type="NCBI Taxonomy" id="135651"/>
    <lineage>
        <taxon>Eukaryota</taxon>
        <taxon>Metazoa</taxon>
        <taxon>Ecdysozoa</taxon>
        <taxon>Nematoda</taxon>
        <taxon>Chromadorea</taxon>
        <taxon>Rhabditida</taxon>
        <taxon>Rhabditina</taxon>
        <taxon>Rhabditomorpha</taxon>
        <taxon>Rhabditoidea</taxon>
        <taxon>Rhabditidae</taxon>
        <taxon>Peloderinae</taxon>
        <taxon>Caenorhabditis</taxon>
    </lineage>
</organism>
<keyword evidence="2" id="KW-0548">Nucleotidyltransferase</keyword>
<evidence type="ECO:0000256" key="1">
    <source>
        <dbReference type="ARBA" id="ARBA00022679"/>
    </source>
</evidence>
<keyword evidence="1" id="KW-0808">Transferase</keyword>
<dbReference type="Pfam" id="PF18701">
    <property type="entry name" value="DUF5641"/>
    <property type="match status" value="1"/>
</dbReference>
<dbReference type="InterPro" id="IPR008042">
    <property type="entry name" value="Retrotrans_Pao"/>
</dbReference>
<dbReference type="GO" id="GO:0004519">
    <property type="term" value="F:endonuclease activity"/>
    <property type="evidence" value="ECO:0007669"/>
    <property type="project" value="UniProtKB-KW"/>
</dbReference>